<evidence type="ECO:0000313" key="1">
    <source>
        <dbReference type="EMBL" id="MFC3230360.1"/>
    </source>
</evidence>
<dbReference type="EMBL" id="JBHRTR010000044">
    <property type="protein sequence ID" value="MFC3230360.1"/>
    <property type="molecule type" value="Genomic_DNA"/>
</dbReference>
<dbReference type="Proteomes" id="UP001595528">
    <property type="component" value="Unassembled WGS sequence"/>
</dbReference>
<organism evidence="1 2">
    <name type="scientific">Marinibaculum pumilum</name>
    <dbReference type="NCBI Taxonomy" id="1766165"/>
    <lineage>
        <taxon>Bacteria</taxon>
        <taxon>Pseudomonadati</taxon>
        <taxon>Pseudomonadota</taxon>
        <taxon>Alphaproteobacteria</taxon>
        <taxon>Rhodospirillales</taxon>
        <taxon>Rhodospirillaceae</taxon>
        <taxon>Marinibaculum</taxon>
    </lineage>
</organism>
<gene>
    <name evidence="1" type="ORF">ACFOGJ_24135</name>
</gene>
<comment type="caution">
    <text evidence="1">The sequence shown here is derived from an EMBL/GenBank/DDBJ whole genome shotgun (WGS) entry which is preliminary data.</text>
</comment>
<evidence type="ECO:0008006" key="3">
    <source>
        <dbReference type="Google" id="ProtNLM"/>
    </source>
</evidence>
<dbReference type="SUPFAM" id="SSF88723">
    <property type="entry name" value="PIN domain-like"/>
    <property type="match status" value="1"/>
</dbReference>
<evidence type="ECO:0000313" key="2">
    <source>
        <dbReference type="Proteomes" id="UP001595528"/>
    </source>
</evidence>
<name>A0ABV7L733_9PROT</name>
<dbReference type="InterPro" id="IPR029060">
    <property type="entry name" value="PIN-like_dom_sf"/>
</dbReference>
<accession>A0ABV7L733</accession>
<proteinExistence type="predicted"/>
<reference evidence="2" key="1">
    <citation type="journal article" date="2019" name="Int. J. Syst. Evol. Microbiol.">
        <title>The Global Catalogue of Microorganisms (GCM) 10K type strain sequencing project: providing services to taxonomists for standard genome sequencing and annotation.</title>
        <authorList>
            <consortium name="The Broad Institute Genomics Platform"/>
            <consortium name="The Broad Institute Genome Sequencing Center for Infectious Disease"/>
            <person name="Wu L."/>
            <person name="Ma J."/>
        </authorList>
    </citation>
    <scope>NUCLEOTIDE SEQUENCE [LARGE SCALE GENOMIC DNA]</scope>
    <source>
        <strain evidence="2">KCTC 42964</strain>
    </source>
</reference>
<dbReference type="RefSeq" id="WP_379905464.1">
    <property type="nucleotide sequence ID" value="NZ_JBHRTR010000044.1"/>
</dbReference>
<keyword evidence="2" id="KW-1185">Reference proteome</keyword>
<dbReference type="InterPro" id="IPR021799">
    <property type="entry name" value="PIN-like_prokaryotic"/>
</dbReference>
<sequence length="162" mass="18644">MRVLVSDTSILIDLERGELLETAFRLSFELAVPDVLFRRELEPFGGSKFPSLGLRVEELDAVGVQHAQAYRQRVPRLSIPDTFAITLAQRNSWLLLTGDQALRKLAESEQIDCHGLLWFLDLMFEEGVNGQRLFNGLRAISSHPRCRLPIREVKARLQRYRR</sequence>
<dbReference type="Pfam" id="PF11848">
    <property type="entry name" value="DUF3368"/>
    <property type="match status" value="1"/>
</dbReference>
<protein>
    <recommendedName>
        <fullName evidence="3">PIN domain-containing protein</fullName>
    </recommendedName>
</protein>